<dbReference type="Proteomes" id="UP000813444">
    <property type="component" value="Unassembled WGS sequence"/>
</dbReference>
<sequence>MDAIIERDSVRYIAFGGFPFGKFELGVDVAAQASLVTVITSDLDTTFNQYLSRMEDSSVYDASHFLDGFIISGLKPTQTVEQGFRQHVSNLGSGWLVLSEDQELAKVLAPGPYLYTNNTLKPICRLYDDKRRAFLTALRPKLDGPSPSTFSQLKAGGTLYDCLAVAVPPRSAERARGTPQRLRIAVKDCYHLKGLKNSLNNLAYYEVGREETSTAAVVTTLAEQGAHILGLTKLSSMIAREEPMDAVDFHTAFNPRGDGYQSPAGSSSGSAAAVASYEWLDCALGTDTSGSGRRPAMVNGVWQFRPSHNLVNLTGMIETYLRFDTPCVFSRDFEHLNTVAKAWLQTGCAASPLSDRRYEIIYPLDYLPVENQSQMKLIDEFVADMSTHLGATVTKLSIKETWKRNPPPGASNDAEEYLKNVITRTFYYGFYHSTDKFRMDYAESHRGSLPYVIPFVRQRWDKGAAVTPEEHQEATYRLEVYKDWLLNILFQTRDAETLLVLPVANAAPNYRDARTGSPTEQSALDQLFLQPILGSPDIVIPIGDVPYDSRISNKVEYLPVVVNIVGAPTTDFQLLQAIKQILELSNRPTSVRTGSRMFEA</sequence>
<dbReference type="OrthoDB" id="5423360at2759"/>
<dbReference type="PANTHER" id="PTHR46310">
    <property type="entry name" value="AMIDASE 1"/>
    <property type="match status" value="1"/>
</dbReference>
<reference evidence="2" key="1">
    <citation type="journal article" date="2021" name="Nat. Commun.">
        <title>Genetic determinants of endophytism in the Arabidopsis root mycobiome.</title>
        <authorList>
            <person name="Mesny F."/>
            <person name="Miyauchi S."/>
            <person name="Thiergart T."/>
            <person name="Pickel B."/>
            <person name="Atanasova L."/>
            <person name="Karlsson M."/>
            <person name="Huettel B."/>
            <person name="Barry K.W."/>
            <person name="Haridas S."/>
            <person name="Chen C."/>
            <person name="Bauer D."/>
            <person name="Andreopoulos W."/>
            <person name="Pangilinan J."/>
            <person name="LaButti K."/>
            <person name="Riley R."/>
            <person name="Lipzen A."/>
            <person name="Clum A."/>
            <person name="Drula E."/>
            <person name="Henrissat B."/>
            <person name="Kohler A."/>
            <person name="Grigoriev I.V."/>
            <person name="Martin F.M."/>
            <person name="Hacquard S."/>
        </authorList>
    </citation>
    <scope>NUCLEOTIDE SEQUENCE</scope>
    <source>
        <strain evidence="2">MPI-CAGE-CH-0235</strain>
    </source>
</reference>
<evidence type="ECO:0000313" key="3">
    <source>
        <dbReference type="Proteomes" id="UP000813444"/>
    </source>
</evidence>
<dbReference type="InterPro" id="IPR036928">
    <property type="entry name" value="AS_sf"/>
</dbReference>
<dbReference type="Pfam" id="PF01425">
    <property type="entry name" value="Amidase"/>
    <property type="match status" value="1"/>
</dbReference>
<dbReference type="SUPFAM" id="SSF75304">
    <property type="entry name" value="Amidase signature (AS) enzymes"/>
    <property type="match status" value="1"/>
</dbReference>
<organism evidence="2 3">
    <name type="scientific">Stachybotrys elegans</name>
    <dbReference type="NCBI Taxonomy" id="80388"/>
    <lineage>
        <taxon>Eukaryota</taxon>
        <taxon>Fungi</taxon>
        <taxon>Dikarya</taxon>
        <taxon>Ascomycota</taxon>
        <taxon>Pezizomycotina</taxon>
        <taxon>Sordariomycetes</taxon>
        <taxon>Hypocreomycetidae</taxon>
        <taxon>Hypocreales</taxon>
        <taxon>Stachybotryaceae</taxon>
        <taxon>Stachybotrys</taxon>
    </lineage>
</organism>
<evidence type="ECO:0000313" key="2">
    <source>
        <dbReference type="EMBL" id="KAH7303477.1"/>
    </source>
</evidence>
<name>A0A8K0SBR6_9HYPO</name>
<proteinExistence type="predicted"/>
<gene>
    <name evidence="2" type="ORF">B0I35DRAFT_517325</name>
</gene>
<accession>A0A8K0SBR6</accession>
<feature type="domain" description="Amidase" evidence="1">
    <location>
        <begin position="184"/>
        <end position="575"/>
    </location>
</feature>
<dbReference type="EMBL" id="JAGPNK010000033">
    <property type="protein sequence ID" value="KAH7303477.1"/>
    <property type="molecule type" value="Genomic_DNA"/>
</dbReference>
<dbReference type="Gene3D" id="3.90.1300.10">
    <property type="entry name" value="Amidase signature (AS) domain"/>
    <property type="match status" value="1"/>
</dbReference>
<dbReference type="AlphaFoldDB" id="A0A8K0SBR6"/>
<protein>
    <submittedName>
        <fullName evidence="2">Amidase signature domain-containing protein</fullName>
    </submittedName>
</protein>
<dbReference type="InterPro" id="IPR023631">
    <property type="entry name" value="Amidase_dom"/>
</dbReference>
<dbReference type="PANTHER" id="PTHR46310:SF7">
    <property type="entry name" value="AMIDASE 1"/>
    <property type="match status" value="1"/>
</dbReference>
<comment type="caution">
    <text evidence="2">The sequence shown here is derived from an EMBL/GenBank/DDBJ whole genome shotgun (WGS) entry which is preliminary data.</text>
</comment>
<keyword evidence="3" id="KW-1185">Reference proteome</keyword>
<evidence type="ECO:0000259" key="1">
    <source>
        <dbReference type="Pfam" id="PF01425"/>
    </source>
</evidence>